<dbReference type="InterPro" id="IPR020635">
    <property type="entry name" value="Tyr_kinase_cat_dom"/>
</dbReference>
<dbReference type="InterPro" id="IPR008266">
    <property type="entry name" value="Tyr_kinase_AS"/>
</dbReference>
<sequence>METPIVIPENVSHVSCIDESYRLVDEIKRIIINLKKSKKIFDPIIHSSSETARALYYAKHEAEAYFRQYAAAFNNYKISLENIKEFAKEIANLEKKVIFPYSYVKEKYEKLLKEHEDCEKQLHPILIQVVMKKQESQRKDFMNIHKILKIIPDGNKNEKIARIETLVQHLIERTVLDINVPRVDSLLLSDPPRADDSEINFEDETDRNSEWDLDDCAQTKGTVKKIYKRGVEVACVPITVFGQNMSILSELKKFNECQHILKFYGRSNFDDDMLIFEWASLGSLKNVYEKKKIPWNLKAKIAHDICQGLLFLSHLDIFHRDVRCENIMMTHYMEPKIANFYFAKHVSEIGLDNKDHISNHISNVINWSAPEMMQKNALYTQECEVFSFVMLLWELAFQKIPYENMSKDDIIAHVTRGRRETPNLPFYTLDLLNIQRKYLRIVAEGWDNKPEKRIRMDEILLKFSDIEAELNNKSKKNNLESVGRSTRKPRQPISDDRRHSLRSPNSISDSKRYSLQPPNSISDYRRYSFQPSNSISDYKRHSFQLKPKENLAQNLENVGEATSYGMKSPADFDSFMINQETWEVEKPSNIELSNDKAMDNVYDKHYYETTESLILDKHIEDIISDDNKEPDQTEKEAAFITVKESVTLEICKAITSTINYDGRIELNEEVCKELDLSTEEVINAVLNNITNKKLKSPELFSTAIILSYLKNVAPKFEGQWKKKYNKAHEFLSKQIGDAHAEKELLVFTDNYVINKYAKKAIKDKKRSAVIDIQTSTTPDKHEAVVSKQKDDGSFELNETICKELEVPMKDIVNTIKLSTNNKKLQSLKSDSLWKTALIMSYLQVTAPYYESQWEDKYNKAREYLSKQIGDENIEKELLKCTNKYVVDRAYEKVIHDNCQEINYIPNPDFTEETHQKVHEDLRSAIDADATLTISNTRRENDYFSVKDTEQFKIFRLNVDDETRKAVFDDLRSNGTADFARSLCSTQESNGSFSPNSLVMLHPLIPSPANAVESLKCFVGSTKLRTCVHSIWHTAFTIYYFKNVLVNHEKEWHHAYDRANNWMTEQIDDAKTEKELYSACEQYLIQQGVDFINSRGGIEIETQEDADVVVLEISEETRKTVYKCLRDDVTEKIARTLCNSQESNGSFSLHKSIFDHLKIHSIEIAIETLRSYVGSSFLRSCNSYIWCTAFTITYLRTVLADYEKVCRSACERATAWINQQCKNPEVQKELYSACDEYLIKQGIEVFNEKSRHSYPSKR</sequence>
<proteinExistence type="predicted"/>
<name>A0A8H3XFP0_GIGMA</name>
<dbReference type="GO" id="GO:0005524">
    <property type="term" value="F:ATP binding"/>
    <property type="evidence" value="ECO:0007669"/>
    <property type="project" value="InterPro"/>
</dbReference>
<dbReference type="InterPro" id="IPR008930">
    <property type="entry name" value="Terpenoid_cyclase/PrenylTrfase"/>
</dbReference>
<protein>
    <submittedName>
        <fullName evidence="3">Kinase-like protein</fullName>
    </submittedName>
</protein>
<dbReference type="InterPro" id="IPR050167">
    <property type="entry name" value="Ser_Thr_protein_kinase"/>
</dbReference>
<dbReference type="PROSITE" id="PS00109">
    <property type="entry name" value="PROTEIN_KINASE_TYR"/>
    <property type="match status" value="1"/>
</dbReference>
<evidence type="ECO:0000259" key="2">
    <source>
        <dbReference type="PROSITE" id="PS50011"/>
    </source>
</evidence>
<dbReference type="SUPFAM" id="SSF48239">
    <property type="entry name" value="Terpenoid cyclases/Protein prenyltransferases"/>
    <property type="match status" value="1"/>
</dbReference>
<feature type="region of interest" description="Disordered" evidence="1">
    <location>
        <begin position="476"/>
        <end position="527"/>
    </location>
</feature>
<dbReference type="InterPro" id="IPR001245">
    <property type="entry name" value="Ser-Thr/Tyr_kinase_cat_dom"/>
</dbReference>
<gene>
    <name evidence="3" type="ORF">F8M41_002602</name>
</gene>
<evidence type="ECO:0000313" key="3">
    <source>
        <dbReference type="EMBL" id="KAF0449008.1"/>
    </source>
</evidence>
<organism evidence="3 4">
    <name type="scientific">Gigaspora margarita</name>
    <dbReference type="NCBI Taxonomy" id="4874"/>
    <lineage>
        <taxon>Eukaryota</taxon>
        <taxon>Fungi</taxon>
        <taxon>Fungi incertae sedis</taxon>
        <taxon>Mucoromycota</taxon>
        <taxon>Glomeromycotina</taxon>
        <taxon>Glomeromycetes</taxon>
        <taxon>Diversisporales</taxon>
        <taxon>Gigasporaceae</taxon>
        <taxon>Gigaspora</taxon>
    </lineage>
</organism>
<dbReference type="PANTHER" id="PTHR23257">
    <property type="entry name" value="SERINE-THREONINE PROTEIN KINASE"/>
    <property type="match status" value="1"/>
</dbReference>
<dbReference type="PROSITE" id="PS50011">
    <property type="entry name" value="PROTEIN_KINASE_DOM"/>
    <property type="match status" value="1"/>
</dbReference>
<evidence type="ECO:0000256" key="1">
    <source>
        <dbReference type="SAM" id="MobiDB-lite"/>
    </source>
</evidence>
<comment type="caution">
    <text evidence="3">The sequence shown here is derived from an EMBL/GenBank/DDBJ whole genome shotgun (WGS) entry which is preliminary data.</text>
</comment>
<dbReference type="GO" id="GO:0007165">
    <property type="term" value="P:signal transduction"/>
    <property type="evidence" value="ECO:0007669"/>
    <property type="project" value="TreeGrafter"/>
</dbReference>
<reference evidence="3 4" key="1">
    <citation type="journal article" date="2019" name="Environ. Microbiol.">
        <title>At the nexus of three kingdoms: the genome of the mycorrhizal fungus Gigaspora margarita provides insights into plant, endobacterial and fungal interactions.</title>
        <authorList>
            <person name="Venice F."/>
            <person name="Ghignone S."/>
            <person name="Salvioli di Fossalunga A."/>
            <person name="Amselem J."/>
            <person name="Novero M."/>
            <person name="Xianan X."/>
            <person name="Sedzielewska Toro K."/>
            <person name="Morin E."/>
            <person name="Lipzen A."/>
            <person name="Grigoriev I.V."/>
            <person name="Henrissat B."/>
            <person name="Martin F.M."/>
            <person name="Bonfante P."/>
        </authorList>
    </citation>
    <scope>NUCLEOTIDE SEQUENCE [LARGE SCALE GENOMIC DNA]</scope>
    <source>
        <strain evidence="3 4">BEG34</strain>
    </source>
</reference>
<keyword evidence="3" id="KW-0418">Kinase</keyword>
<dbReference type="GO" id="GO:0004713">
    <property type="term" value="F:protein tyrosine kinase activity"/>
    <property type="evidence" value="ECO:0007669"/>
    <property type="project" value="InterPro"/>
</dbReference>
<accession>A0A8H3XFP0</accession>
<dbReference type="AlphaFoldDB" id="A0A8H3XFP0"/>
<dbReference type="Gene3D" id="1.10.510.10">
    <property type="entry name" value="Transferase(Phosphotransferase) domain 1"/>
    <property type="match status" value="1"/>
</dbReference>
<dbReference type="EMBL" id="WTPW01001222">
    <property type="protein sequence ID" value="KAF0449008.1"/>
    <property type="molecule type" value="Genomic_DNA"/>
</dbReference>
<dbReference type="InterPro" id="IPR011009">
    <property type="entry name" value="Kinase-like_dom_sf"/>
</dbReference>
<dbReference type="Pfam" id="PF07714">
    <property type="entry name" value="PK_Tyr_Ser-Thr"/>
    <property type="match status" value="1"/>
</dbReference>
<dbReference type="SUPFAM" id="SSF56112">
    <property type="entry name" value="Protein kinase-like (PK-like)"/>
    <property type="match status" value="1"/>
</dbReference>
<dbReference type="Proteomes" id="UP000439903">
    <property type="component" value="Unassembled WGS sequence"/>
</dbReference>
<feature type="domain" description="Protein kinase" evidence="2">
    <location>
        <begin position="145"/>
        <end position="470"/>
    </location>
</feature>
<dbReference type="PANTHER" id="PTHR23257:SF963">
    <property type="entry name" value="AT08303P"/>
    <property type="match status" value="1"/>
</dbReference>
<keyword evidence="3" id="KW-0808">Transferase</keyword>
<evidence type="ECO:0000313" key="4">
    <source>
        <dbReference type="Proteomes" id="UP000439903"/>
    </source>
</evidence>
<keyword evidence="4" id="KW-1185">Reference proteome</keyword>
<dbReference type="OrthoDB" id="2435814at2759"/>
<dbReference type="SMART" id="SM00219">
    <property type="entry name" value="TyrKc"/>
    <property type="match status" value="1"/>
</dbReference>
<dbReference type="GO" id="GO:0005737">
    <property type="term" value="C:cytoplasm"/>
    <property type="evidence" value="ECO:0007669"/>
    <property type="project" value="TreeGrafter"/>
</dbReference>
<dbReference type="InterPro" id="IPR000719">
    <property type="entry name" value="Prot_kinase_dom"/>
</dbReference>